<organism evidence="7 8">
    <name type="scientific">Paracoccus versutus</name>
    <name type="common">Thiobacillus versutus</name>
    <dbReference type="NCBI Taxonomy" id="34007"/>
    <lineage>
        <taxon>Bacteria</taxon>
        <taxon>Pseudomonadati</taxon>
        <taxon>Pseudomonadota</taxon>
        <taxon>Alphaproteobacteria</taxon>
        <taxon>Rhodobacterales</taxon>
        <taxon>Paracoccaceae</taxon>
        <taxon>Paracoccus</taxon>
    </lineage>
</organism>
<dbReference type="PANTHER" id="PTHR30482">
    <property type="entry name" value="HIGH-AFFINITY BRANCHED-CHAIN AMINO ACID TRANSPORT SYSTEM PERMEASE"/>
    <property type="match status" value="1"/>
</dbReference>
<evidence type="ECO:0000256" key="5">
    <source>
        <dbReference type="ARBA" id="ARBA00023136"/>
    </source>
</evidence>
<feature type="transmembrane region" description="Helical" evidence="6">
    <location>
        <begin position="156"/>
        <end position="176"/>
    </location>
</feature>
<dbReference type="Pfam" id="PF02653">
    <property type="entry name" value="BPD_transp_2"/>
    <property type="match status" value="1"/>
</dbReference>
<dbReference type="RefSeq" id="WP_036758300.1">
    <property type="nucleotide sequence ID" value="NZ_CP035287.1"/>
</dbReference>
<keyword evidence="2" id="KW-1003">Cell membrane</keyword>
<name>A0AAQ0HEF9_PARVE</name>
<feature type="transmembrane region" description="Helical" evidence="6">
    <location>
        <begin position="78"/>
        <end position="100"/>
    </location>
</feature>
<feature type="transmembrane region" description="Helical" evidence="6">
    <location>
        <begin position="209"/>
        <end position="231"/>
    </location>
</feature>
<dbReference type="PANTHER" id="PTHR30482:SF17">
    <property type="entry name" value="ABC TRANSPORTER ATP-BINDING PROTEIN"/>
    <property type="match status" value="1"/>
</dbReference>
<evidence type="ECO:0000256" key="1">
    <source>
        <dbReference type="ARBA" id="ARBA00004651"/>
    </source>
</evidence>
<dbReference type="Proteomes" id="UP000256794">
    <property type="component" value="Unassembled WGS sequence"/>
</dbReference>
<evidence type="ECO:0000256" key="4">
    <source>
        <dbReference type="ARBA" id="ARBA00022989"/>
    </source>
</evidence>
<comment type="subcellular location">
    <subcellularLocation>
        <location evidence="1">Cell membrane</location>
        <topology evidence="1">Multi-pass membrane protein</topology>
    </subcellularLocation>
</comment>
<keyword evidence="4 6" id="KW-1133">Transmembrane helix</keyword>
<accession>A0AAQ0HEF9</accession>
<keyword evidence="5 6" id="KW-0472">Membrane</keyword>
<evidence type="ECO:0000256" key="3">
    <source>
        <dbReference type="ARBA" id="ARBA00022692"/>
    </source>
</evidence>
<dbReference type="InterPro" id="IPR043428">
    <property type="entry name" value="LivM-like"/>
</dbReference>
<reference evidence="7 8" key="1">
    <citation type="submission" date="2018-08" db="EMBL/GenBank/DDBJ databases">
        <title>Genomic Encyclopedia of Archaeal and Bacterial Type Strains, Phase II (KMG-II): from individual species to whole genera.</title>
        <authorList>
            <person name="Goeker M."/>
        </authorList>
    </citation>
    <scope>NUCLEOTIDE SEQUENCE [LARGE SCALE GENOMIC DNA]</scope>
    <source>
        <strain evidence="7 8">DSM 582</strain>
    </source>
</reference>
<proteinExistence type="predicted"/>
<evidence type="ECO:0000313" key="8">
    <source>
        <dbReference type="Proteomes" id="UP000256794"/>
    </source>
</evidence>
<keyword evidence="3 6" id="KW-0812">Transmembrane</keyword>
<feature type="transmembrane region" description="Helical" evidence="6">
    <location>
        <begin position="243"/>
        <end position="267"/>
    </location>
</feature>
<dbReference type="EMBL" id="QUMX01000039">
    <property type="protein sequence ID" value="REG34107.1"/>
    <property type="molecule type" value="Genomic_DNA"/>
</dbReference>
<gene>
    <name evidence="7" type="ORF">ATH84_103936</name>
</gene>
<sequence>MRKPIPLLVAALALLLLVPVAFPHLKFVITLAVAKGFAALGVALLLRGGLISLGHAMYFAIGAYATAFLGSKAGVSDLVLLLVASTAVAALAGLVFGAFLVRYRAIFFAMLNLAVSMVIFALTSKLYGITGGTDGLRVAVPTVLGWAPGKAAFDGFLFYLCILLMVVLGWLVHRYLQSPLGHALSAIHTNEVRLEYLGVSAWQTLLTSYTISAALAGLGGALAAMSIGHVLPEFAFWTESGHLVLTAVLGGIGGVAGAFIGSVFLEILHTVAVGVAAEAWNLIIGLALICVIFFLPRGIYGLIEARRGSTKETGL</sequence>
<evidence type="ECO:0000256" key="6">
    <source>
        <dbReference type="SAM" id="Phobius"/>
    </source>
</evidence>
<comment type="caution">
    <text evidence="7">The sequence shown here is derived from an EMBL/GenBank/DDBJ whole genome shotgun (WGS) entry which is preliminary data.</text>
</comment>
<evidence type="ECO:0000256" key="2">
    <source>
        <dbReference type="ARBA" id="ARBA00022475"/>
    </source>
</evidence>
<dbReference type="InterPro" id="IPR001851">
    <property type="entry name" value="ABC_transp_permease"/>
</dbReference>
<protein>
    <submittedName>
        <fullName evidence="7">Branched-chain amino acid transport system permease protein</fullName>
    </submittedName>
</protein>
<keyword evidence="8" id="KW-1185">Reference proteome</keyword>
<dbReference type="GO" id="GO:0005886">
    <property type="term" value="C:plasma membrane"/>
    <property type="evidence" value="ECO:0007669"/>
    <property type="project" value="UniProtKB-SubCell"/>
</dbReference>
<feature type="transmembrane region" description="Helical" evidence="6">
    <location>
        <begin position="279"/>
        <end position="303"/>
    </location>
</feature>
<dbReference type="CDD" id="cd06581">
    <property type="entry name" value="TM_PBP1_LivM_like"/>
    <property type="match status" value="1"/>
</dbReference>
<feature type="transmembrane region" description="Helical" evidence="6">
    <location>
        <begin position="39"/>
        <end position="66"/>
    </location>
</feature>
<feature type="transmembrane region" description="Helical" evidence="6">
    <location>
        <begin position="106"/>
        <end position="127"/>
    </location>
</feature>
<evidence type="ECO:0000313" key="7">
    <source>
        <dbReference type="EMBL" id="REG34107.1"/>
    </source>
</evidence>
<dbReference type="GO" id="GO:0015658">
    <property type="term" value="F:branched-chain amino acid transmembrane transporter activity"/>
    <property type="evidence" value="ECO:0007669"/>
    <property type="project" value="InterPro"/>
</dbReference>
<dbReference type="AlphaFoldDB" id="A0AAQ0HEF9"/>